<dbReference type="Proteomes" id="UP000769766">
    <property type="component" value="Unassembled WGS sequence"/>
</dbReference>
<organism evidence="2 3">
    <name type="scientific">Tectimicrobiota bacterium</name>
    <dbReference type="NCBI Taxonomy" id="2528274"/>
    <lineage>
        <taxon>Bacteria</taxon>
        <taxon>Pseudomonadati</taxon>
        <taxon>Nitrospinota/Tectimicrobiota group</taxon>
        <taxon>Candidatus Tectimicrobiota</taxon>
    </lineage>
</organism>
<dbReference type="EMBL" id="JACPRF010000185">
    <property type="protein sequence ID" value="MBI2876434.1"/>
    <property type="molecule type" value="Genomic_DNA"/>
</dbReference>
<sequence>MIWIWIAFLLLYPIPVPEAWAAEMDSSILDRRLILNLYGSRQERLDLLKYLTSPKVQERMKKASLDLRQVFRAMQVREFNREMIAELKERGWVGETAQAILAIPPATLESLTADDLRLVQEVSKEENESRETLIQLLGALQEKEGATPAPSQIETPGPAREEVTPGSKGIEAVRKRFGELLRQQARPGEWIQGEDGLWVKKG</sequence>
<accession>A0A932FYG2</accession>
<evidence type="ECO:0000256" key="1">
    <source>
        <dbReference type="SAM" id="MobiDB-lite"/>
    </source>
</evidence>
<dbReference type="AlphaFoldDB" id="A0A932FYG2"/>
<comment type="caution">
    <text evidence="2">The sequence shown here is derived from an EMBL/GenBank/DDBJ whole genome shotgun (WGS) entry which is preliminary data.</text>
</comment>
<feature type="region of interest" description="Disordered" evidence="1">
    <location>
        <begin position="144"/>
        <end position="168"/>
    </location>
</feature>
<reference evidence="2" key="1">
    <citation type="submission" date="2020-07" db="EMBL/GenBank/DDBJ databases">
        <title>Huge and variable diversity of episymbiotic CPR bacteria and DPANN archaea in groundwater ecosystems.</title>
        <authorList>
            <person name="He C.Y."/>
            <person name="Keren R."/>
            <person name="Whittaker M."/>
            <person name="Farag I.F."/>
            <person name="Doudna J."/>
            <person name="Cate J.H.D."/>
            <person name="Banfield J.F."/>
        </authorList>
    </citation>
    <scope>NUCLEOTIDE SEQUENCE</scope>
    <source>
        <strain evidence="2">NC_groundwater_672_Ag_B-0.1um_62_36</strain>
    </source>
</reference>
<evidence type="ECO:0000313" key="3">
    <source>
        <dbReference type="Proteomes" id="UP000769766"/>
    </source>
</evidence>
<protein>
    <submittedName>
        <fullName evidence="2">DUF1318 domain-containing protein</fullName>
    </submittedName>
</protein>
<evidence type="ECO:0000313" key="2">
    <source>
        <dbReference type="EMBL" id="MBI2876434.1"/>
    </source>
</evidence>
<proteinExistence type="predicted"/>
<gene>
    <name evidence="2" type="ORF">HYY20_06095</name>
</gene>
<name>A0A932FYG2_UNCTE</name>